<dbReference type="InterPro" id="IPR000847">
    <property type="entry name" value="LysR_HTH_N"/>
</dbReference>
<comment type="caution">
    <text evidence="6">The sequence shown here is derived from an EMBL/GenBank/DDBJ whole genome shotgun (WGS) entry which is preliminary data.</text>
</comment>
<dbReference type="InterPro" id="IPR036390">
    <property type="entry name" value="WH_DNA-bd_sf"/>
</dbReference>
<dbReference type="CDD" id="cd05466">
    <property type="entry name" value="PBP2_LTTR_substrate"/>
    <property type="match status" value="1"/>
</dbReference>
<evidence type="ECO:0000256" key="2">
    <source>
        <dbReference type="ARBA" id="ARBA00023015"/>
    </source>
</evidence>
<dbReference type="GO" id="GO:0043565">
    <property type="term" value="F:sequence-specific DNA binding"/>
    <property type="evidence" value="ECO:0007669"/>
    <property type="project" value="TreeGrafter"/>
</dbReference>
<dbReference type="Pfam" id="PF03466">
    <property type="entry name" value="LysR_substrate"/>
    <property type="match status" value="1"/>
</dbReference>
<name>A0AAW8JD19_9GAMM</name>
<dbReference type="SUPFAM" id="SSF53850">
    <property type="entry name" value="Periplasmic binding protein-like II"/>
    <property type="match status" value="1"/>
</dbReference>
<dbReference type="InterPro" id="IPR036388">
    <property type="entry name" value="WH-like_DNA-bd_sf"/>
</dbReference>
<dbReference type="InterPro" id="IPR005119">
    <property type="entry name" value="LysR_subst-bd"/>
</dbReference>
<dbReference type="SUPFAM" id="SSF46785">
    <property type="entry name" value="Winged helix' DNA-binding domain"/>
    <property type="match status" value="1"/>
</dbReference>
<reference evidence="6" key="1">
    <citation type="submission" date="2023-08" db="EMBL/GenBank/DDBJ databases">
        <title>Emergence of clinically-relevant ST2 carbapenem-resistant Acinetobacter baumannii strains in hospital sewages in Zhejiang, East of China.</title>
        <authorList>
            <person name="Kaichao C."/>
            <person name="Zhang R."/>
        </authorList>
    </citation>
    <scope>NUCLEOTIDE SEQUENCE</scope>
    <source>
        <strain evidence="6">M-SY-60</strain>
    </source>
</reference>
<dbReference type="Gene3D" id="1.10.10.10">
    <property type="entry name" value="Winged helix-like DNA-binding domain superfamily/Winged helix DNA-binding domain"/>
    <property type="match status" value="1"/>
</dbReference>
<proteinExistence type="inferred from homology"/>
<sequence>MNLRHLELFYALMHSDSLTEAASTLGISQPAASKLLKHTELKLGFNLFQRAKGKLEPTYEAQILYEEIKPIYQKINDLNQFTHTLAQNPHGKIRLGCSANIGLGLISKITARFSQKYPDVDFSIMIESDALLEQKILDRKIDLALSFVASSETEIVSESIFEIPLCYIDSQAQQAPIELHQIQYSRWIQSDIAALNEHLIISENTDHSRLSTQNNALVAQLVKQNLGCSIIDRDNAEQVLSKEMIYPLKEPLSIKVYLLQNANLKLSLPIKNLIKILQKQQYL</sequence>
<dbReference type="Gene3D" id="3.40.190.290">
    <property type="match status" value="1"/>
</dbReference>
<keyword evidence="4" id="KW-0804">Transcription</keyword>
<dbReference type="RefSeq" id="WP_308955209.1">
    <property type="nucleotide sequence ID" value="NZ_JAVICY010000001.1"/>
</dbReference>
<dbReference type="GO" id="GO:0003700">
    <property type="term" value="F:DNA-binding transcription factor activity"/>
    <property type="evidence" value="ECO:0007669"/>
    <property type="project" value="InterPro"/>
</dbReference>
<dbReference type="Proteomes" id="UP001243195">
    <property type="component" value="Unassembled WGS sequence"/>
</dbReference>
<dbReference type="EMBL" id="JAVIDA010000001">
    <property type="protein sequence ID" value="MDQ9070073.1"/>
    <property type="molecule type" value="Genomic_DNA"/>
</dbReference>
<evidence type="ECO:0000313" key="7">
    <source>
        <dbReference type="Proteomes" id="UP001243195"/>
    </source>
</evidence>
<dbReference type="Pfam" id="PF00126">
    <property type="entry name" value="HTH_1"/>
    <property type="match status" value="1"/>
</dbReference>
<comment type="similarity">
    <text evidence="1">Belongs to the LysR transcriptional regulatory family.</text>
</comment>
<keyword evidence="2" id="KW-0805">Transcription regulation</keyword>
<dbReference type="GO" id="GO:0010628">
    <property type="term" value="P:positive regulation of gene expression"/>
    <property type="evidence" value="ECO:0007669"/>
    <property type="project" value="TreeGrafter"/>
</dbReference>
<keyword evidence="3" id="KW-0238">DNA-binding</keyword>
<dbReference type="AlphaFoldDB" id="A0AAW8JD19"/>
<accession>A0AAW8JD19</accession>
<dbReference type="PANTHER" id="PTHR30427">
    <property type="entry name" value="TRANSCRIPTIONAL ACTIVATOR PROTEIN LYSR"/>
    <property type="match status" value="1"/>
</dbReference>
<dbReference type="PANTHER" id="PTHR30427:SF1">
    <property type="entry name" value="TRANSCRIPTIONAL ACTIVATOR PROTEIN LYSR"/>
    <property type="match status" value="1"/>
</dbReference>
<gene>
    <name evidence="6" type="ORF">RFH51_01130</name>
</gene>
<feature type="domain" description="HTH lysR-type" evidence="5">
    <location>
        <begin position="1"/>
        <end position="58"/>
    </location>
</feature>
<evidence type="ECO:0000259" key="5">
    <source>
        <dbReference type="PROSITE" id="PS50931"/>
    </source>
</evidence>
<evidence type="ECO:0000313" key="6">
    <source>
        <dbReference type="EMBL" id="MDQ9070073.1"/>
    </source>
</evidence>
<evidence type="ECO:0000256" key="3">
    <source>
        <dbReference type="ARBA" id="ARBA00023125"/>
    </source>
</evidence>
<protein>
    <submittedName>
        <fullName evidence="6">LysR family transcriptional regulator</fullName>
    </submittedName>
</protein>
<dbReference type="PROSITE" id="PS50931">
    <property type="entry name" value="HTH_LYSR"/>
    <property type="match status" value="1"/>
</dbReference>
<evidence type="ECO:0000256" key="1">
    <source>
        <dbReference type="ARBA" id="ARBA00009437"/>
    </source>
</evidence>
<evidence type="ECO:0000256" key="4">
    <source>
        <dbReference type="ARBA" id="ARBA00023163"/>
    </source>
</evidence>
<organism evidence="6 7">
    <name type="scientific">Acinetobacter gerneri</name>
    <dbReference type="NCBI Taxonomy" id="202952"/>
    <lineage>
        <taxon>Bacteria</taxon>
        <taxon>Pseudomonadati</taxon>
        <taxon>Pseudomonadota</taxon>
        <taxon>Gammaproteobacteria</taxon>
        <taxon>Moraxellales</taxon>
        <taxon>Moraxellaceae</taxon>
        <taxon>Acinetobacter</taxon>
    </lineage>
</organism>